<comment type="similarity">
    <text evidence="2 4">Belongs to the class-III pyridoxal-phosphate-dependent aminotransferase family.</text>
</comment>
<protein>
    <submittedName>
        <fullName evidence="5">Aminotransferase</fullName>
    </submittedName>
</protein>
<dbReference type="InterPro" id="IPR049704">
    <property type="entry name" value="Aminotrans_3_PPA_site"/>
</dbReference>
<name>A0ABT3SWZ6_9GAMM</name>
<dbReference type="Pfam" id="PF00202">
    <property type="entry name" value="Aminotran_3"/>
    <property type="match status" value="1"/>
</dbReference>
<dbReference type="InterPro" id="IPR005814">
    <property type="entry name" value="Aminotrans_3"/>
</dbReference>
<keyword evidence="5" id="KW-0808">Transferase</keyword>
<gene>
    <name evidence="5" type="ORF">EYC87_13110</name>
</gene>
<dbReference type="NCBIfam" id="NF005447">
    <property type="entry name" value="PRK07036.1"/>
    <property type="match status" value="1"/>
</dbReference>
<dbReference type="InterPro" id="IPR015422">
    <property type="entry name" value="PyrdxlP-dep_Trfase_small"/>
</dbReference>
<accession>A0ABT3SWZ6</accession>
<keyword evidence="5" id="KW-0032">Aminotransferase</keyword>
<keyword evidence="3 4" id="KW-0663">Pyridoxal phosphate</keyword>
<dbReference type="RefSeq" id="WP_279253279.1">
    <property type="nucleotide sequence ID" value="NZ_SHNP01000004.1"/>
</dbReference>
<evidence type="ECO:0000256" key="1">
    <source>
        <dbReference type="ARBA" id="ARBA00001933"/>
    </source>
</evidence>
<dbReference type="InterPro" id="IPR015421">
    <property type="entry name" value="PyrdxlP-dep_Trfase_major"/>
</dbReference>
<evidence type="ECO:0000313" key="6">
    <source>
        <dbReference type="Proteomes" id="UP001143307"/>
    </source>
</evidence>
<dbReference type="Gene3D" id="3.40.640.10">
    <property type="entry name" value="Type I PLP-dependent aspartate aminotransferase-like (Major domain)"/>
    <property type="match status" value="1"/>
</dbReference>
<comment type="caution">
    <text evidence="5">The sequence shown here is derived from an EMBL/GenBank/DDBJ whole genome shotgun (WGS) entry which is preliminary data.</text>
</comment>
<proteinExistence type="inferred from homology"/>
<dbReference type="CDD" id="cd00610">
    <property type="entry name" value="OAT_like"/>
    <property type="match status" value="1"/>
</dbReference>
<evidence type="ECO:0000313" key="5">
    <source>
        <dbReference type="EMBL" id="MCX2974526.1"/>
    </source>
</evidence>
<comment type="cofactor">
    <cofactor evidence="1">
        <name>pyridoxal 5'-phosphate</name>
        <dbReference type="ChEBI" id="CHEBI:597326"/>
    </cofactor>
</comment>
<dbReference type="Gene3D" id="3.90.1150.10">
    <property type="entry name" value="Aspartate Aminotransferase, domain 1"/>
    <property type="match status" value="1"/>
</dbReference>
<dbReference type="InterPro" id="IPR015424">
    <property type="entry name" value="PyrdxlP-dep_Trfase"/>
</dbReference>
<dbReference type="EMBL" id="SHNP01000004">
    <property type="protein sequence ID" value="MCX2974526.1"/>
    <property type="molecule type" value="Genomic_DNA"/>
</dbReference>
<organism evidence="5 6">
    <name type="scientific">Candidatus Seongchinamella marina</name>
    <dbReference type="NCBI Taxonomy" id="2518990"/>
    <lineage>
        <taxon>Bacteria</taxon>
        <taxon>Pseudomonadati</taxon>
        <taxon>Pseudomonadota</taxon>
        <taxon>Gammaproteobacteria</taxon>
        <taxon>Cellvibrionales</taxon>
        <taxon>Halieaceae</taxon>
        <taxon>Seongchinamella</taxon>
    </lineage>
</organism>
<sequence length="455" mass="49536">MSIRESYNKVSLHPWADLSALGEDEETPIVTRGDGVYLYDDQGRKMIDGPAGMWCMQTGYGRQEIADAVSNQIMTLGFASAFNVVNEREVELARRIADKTPGDLNRVFFTTGGSTAVDSALRLCQLANNIKGLPNKKHILTRDKAYHGSTFLAASVTGKERDKTAMDVLKENVHFLSAPCFYTNGKGRTEQAFCDDLVSELERKILDVGPENIMCYIAEPVLGSGGVIVPPDGYNRRCWEVVKKHGIVYIADEVVTAFGRLGHWFASEAVFAVVPDIITFAKGVTSGYLPLGGYAVSDAFMAEISGDKSGGNCYSNGYTWSANPVSCAAAIASWDIIEQEGLLDHVRDVGPYFQAQLRILQDHPLVGVVRGIGLMAAVEMRVDNCATGDDLLAQDYALGEMVDNFCHDLGLLVRPLINVCIMSPPLIITREQIDDLVGALRQALDLTQAALRKAG</sequence>
<evidence type="ECO:0000256" key="4">
    <source>
        <dbReference type="RuleBase" id="RU003560"/>
    </source>
</evidence>
<evidence type="ECO:0000256" key="3">
    <source>
        <dbReference type="ARBA" id="ARBA00022898"/>
    </source>
</evidence>
<dbReference type="Proteomes" id="UP001143307">
    <property type="component" value="Unassembled WGS sequence"/>
</dbReference>
<dbReference type="PIRSF" id="PIRSF000521">
    <property type="entry name" value="Transaminase_4ab_Lys_Orn"/>
    <property type="match status" value="1"/>
</dbReference>
<dbReference type="PROSITE" id="PS00600">
    <property type="entry name" value="AA_TRANSFER_CLASS_3"/>
    <property type="match status" value="1"/>
</dbReference>
<dbReference type="PANTHER" id="PTHR43094:SF1">
    <property type="entry name" value="AMINOTRANSFERASE CLASS-III"/>
    <property type="match status" value="1"/>
</dbReference>
<evidence type="ECO:0000256" key="2">
    <source>
        <dbReference type="ARBA" id="ARBA00008954"/>
    </source>
</evidence>
<dbReference type="SUPFAM" id="SSF53383">
    <property type="entry name" value="PLP-dependent transferases"/>
    <property type="match status" value="1"/>
</dbReference>
<dbReference type="GO" id="GO:0008483">
    <property type="term" value="F:transaminase activity"/>
    <property type="evidence" value="ECO:0007669"/>
    <property type="project" value="UniProtKB-KW"/>
</dbReference>
<reference evidence="5" key="1">
    <citation type="submission" date="2019-02" db="EMBL/GenBank/DDBJ databases">
        <authorList>
            <person name="Li S.-H."/>
        </authorList>
    </citation>
    <scope>NUCLEOTIDE SEQUENCE</scope>
    <source>
        <strain evidence="5">IMCC8485</strain>
    </source>
</reference>
<dbReference type="PANTHER" id="PTHR43094">
    <property type="entry name" value="AMINOTRANSFERASE"/>
    <property type="match status" value="1"/>
</dbReference>
<keyword evidence="6" id="KW-1185">Reference proteome</keyword>